<evidence type="ECO:0000256" key="1">
    <source>
        <dbReference type="ARBA" id="ARBA00022737"/>
    </source>
</evidence>
<evidence type="ECO:0000256" key="2">
    <source>
        <dbReference type="SAM" id="Phobius"/>
    </source>
</evidence>
<dbReference type="RefSeq" id="WP_180708225.1">
    <property type="nucleotide sequence ID" value="NZ_LHUG01000004.1"/>
</dbReference>
<gene>
    <name evidence="4" type="ORF">AKL21_05065</name>
</gene>
<evidence type="ECO:0000313" key="5">
    <source>
        <dbReference type="Proteomes" id="UP000216797"/>
    </source>
</evidence>
<keyword evidence="2" id="KW-0812">Transmembrane</keyword>
<reference evidence="4 5" key="1">
    <citation type="submission" date="2015-08" db="EMBL/GenBank/DDBJ databases">
        <title>Enterococcus genome sequence.</title>
        <authorList>
            <person name="Acedo J.Z."/>
            <person name="Vederas J.C."/>
        </authorList>
    </citation>
    <scope>NUCLEOTIDE SEQUENCE [LARGE SCALE GENOMIC DNA]</scope>
    <source>
        <strain evidence="4 5">49</strain>
    </source>
</reference>
<feature type="transmembrane region" description="Helical" evidence="2">
    <location>
        <begin position="574"/>
        <end position="593"/>
    </location>
</feature>
<proteinExistence type="predicted"/>
<dbReference type="NCBIfam" id="TIGR01167">
    <property type="entry name" value="LPXTG_anchor"/>
    <property type="match status" value="1"/>
</dbReference>
<dbReference type="Gene3D" id="3.10.20.320">
    <property type="entry name" value="Putative peptidoglycan bound protein (lpxtg motif)"/>
    <property type="match status" value="3"/>
</dbReference>
<keyword evidence="5" id="KW-1185">Reference proteome</keyword>
<dbReference type="Proteomes" id="UP000216797">
    <property type="component" value="Unassembled WGS sequence"/>
</dbReference>
<evidence type="ECO:0000313" key="4">
    <source>
        <dbReference type="EMBL" id="PAB01376.1"/>
    </source>
</evidence>
<evidence type="ECO:0000259" key="3">
    <source>
        <dbReference type="Pfam" id="PF06458"/>
    </source>
</evidence>
<comment type="caution">
    <text evidence="4">The sequence shown here is derived from an EMBL/GenBank/DDBJ whole genome shotgun (WGS) entry which is preliminary data.</text>
</comment>
<dbReference type="SUPFAM" id="SSF52058">
    <property type="entry name" value="L domain-like"/>
    <property type="match status" value="1"/>
</dbReference>
<name>A0A267HSQ7_9ENTE</name>
<dbReference type="InterPro" id="IPR032675">
    <property type="entry name" value="LRR_dom_sf"/>
</dbReference>
<dbReference type="EMBL" id="LHUG01000004">
    <property type="protein sequence ID" value="PAB01376.1"/>
    <property type="molecule type" value="Genomic_DNA"/>
</dbReference>
<dbReference type="InterPro" id="IPR009459">
    <property type="entry name" value="MucBP_dom"/>
</dbReference>
<keyword evidence="2" id="KW-0472">Membrane</keyword>
<dbReference type="Pfam" id="PF06458">
    <property type="entry name" value="MucBP"/>
    <property type="match status" value="3"/>
</dbReference>
<keyword evidence="2" id="KW-1133">Transmembrane helix</keyword>
<organism evidence="4 5">
    <name type="scientific">Enterococcus canintestini</name>
    <dbReference type="NCBI Taxonomy" id="317010"/>
    <lineage>
        <taxon>Bacteria</taxon>
        <taxon>Bacillati</taxon>
        <taxon>Bacillota</taxon>
        <taxon>Bacilli</taxon>
        <taxon>Lactobacillales</taxon>
        <taxon>Enterococcaceae</taxon>
        <taxon>Enterococcus</taxon>
    </lineage>
</organism>
<dbReference type="AlphaFoldDB" id="A0A267HSQ7"/>
<protein>
    <recommendedName>
        <fullName evidence="3">MucBP domain-containing protein</fullName>
    </recommendedName>
</protein>
<feature type="domain" description="MucBP" evidence="3">
    <location>
        <begin position="377"/>
        <end position="442"/>
    </location>
</feature>
<keyword evidence="1" id="KW-0677">Repeat</keyword>
<sequence length="599" mass="66525">MKIFNKMNGLKRIFTIGVSCGIILNVFAPAFVVRADSQSTQTAQETSIATDSLASQKESDLNSTVEEARIWIPNETVRQAINKALKRTIDINTYSPTKSELASIKGDFRLDFKDPVDSLEGIQYLTGISSLYTTNTKILNEEELSKIGKLTQLTYLSMGNSNLTSIAFVKNLTNLTGMVLPNNAVRDVSFSHDFYYSNNRKQYNFQSQQIEETIETTQTSNVTIPELKVIGVNNNQVSFEGFAINSSNNPNHVENNFIIDNLKPGEVKKFTYRFADRSINHAGAFSGTVTITVKNTLEEAMPLTVKYQDVNGNQIAEDQVINGYIGDSYDVSTEKYNLKIDGYTLKEVQGSPYGILAETPQTVTYIYEKNATKAKDVVVHYQDANGSKIADDQFFSGNVNAPYDVSTKEYQLEISGYTLEKVVGSVTGFLSEEEQNVTYVYERAEGQPVTVNYEDEEGNSLSPSEILNGKIGLPYETTAKTIAGWVLKTTPENAQGVFSEEMQTVTYVYSKLSDNEKNEDDSATIGKDKIPVNQAETTKNKGKTITTKNKTTVSKDKSSLTADKLPKTGELMNHSWVIIGLLVIIVVFFIAVIKHTRKK</sequence>
<feature type="domain" description="MucBP" evidence="3">
    <location>
        <begin position="448"/>
        <end position="509"/>
    </location>
</feature>
<accession>A0A267HSQ7</accession>
<dbReference type="Gene3D" id="3.80.10.10">
    <property type="entry name" value="Ribonuclease Inhibitor"/>
    <property type="match status" value="1"/>
</dbReference>
<feature type="domain" description="MucBP" evidence="3">
    <location>
        <begin position="302"/>
        <end position="368"/>
    </location>
</feature>